<proteinExistence type="predicted"/>
<dbReference type="EMBL" id="AGCM01000022">
    <property type="protein sequence ID" value="EHM55745.1"/>
    <property type="molecule type" value="Genomic_DNA"/>
</dbReference>
<dbReference type="AlphaFoldDB" id="G9ZCD0"/>
<gene>
    <name evidence="1" type="ORF">HMPREF9080_00407</name>
</gene>
<accession>G9ZCD0</accession>
<dbReference type="Proteomes" id="UP000004750">
    <property type="component" value="Unassembled WGS sequence"/>
</dbReference>
<evidence type="ECO:0000313" key="1">
    <source>
        <dbReference type="EMBL" id="EHM55745.1"/>
    </source>
</evidence>
<comment type="caution">
    <text evidence="1">The sequence shown here is derived from an EMBL/GenBank/DDBJ whole genome shotgun (WGS) entry which is preliminary data.</text>
</comment>
<name>G9ZCD0_9GAMM</name>
<organism evidence="1 2">
    <name type="scientific">Cardiobacterium valvarum F0432</name>
    <dbReference type="NCBI Taxonomy" id="797473"/>
    <lineage>
        <taxon>Bacteria</taxon>
        <taxon>Pseudomonadati</taxon>
        <taxon>Pseudomonadota</taxon>
        <taxon>Gammaproteobacteria</taxon>
        <taxon>Cardiobacteriales</taxon>
        <taxon>Cardiobacteriaceae</taxon>
        <taxon>Cardiobacterium</taxon>
    </lineage>
</organism>
<protein>
    <submittedName>
        <fullName evidence="1">Uncharacterized protein</fullName>
    </submittedName>
</protein>
<sequence length="46" mass="5324">MHKWDCTSLTVHNNVCASDSTQKEPQKFLWLFCDGQSFLSIIFGLF</sequence>
<dbReference type="HOGENOM" id="CLU_3181589_0_0_6"/>
<reference evidence="1 2" key="1">
    <citation type="submission" date="2011-08" db="EMBL/GenBank/DDBJ databases">
        <authorList>
            <person name="Weinstock G."/>
            <person name="Sodergren E."/>
            <person name="Clifton S."/>
            <person name="Fulton L."/>
            <person name="Fulton B."/>
            <person name="Courtney L."/>
            <person name="Fronick C."/>
            <person name="Harrison M."/>
            <person name="Strong C."/>
            <person name="Farmer C."/>
            <person name="Delahaunty K."/>
            <person name="Markovic C."/>
            <person name="Hall O."/>
            <person name="Minx P."/>
            <person name="Tomlinson C."/>
            <person name="Mitreva M."/>
            <person name="Hou S."/>
            <person name="Chen J."/>
            <person name="Wollam A."/>
            <person name="Pepin K.H."/>
            <person name="Johnson M."/>
            <person name="Bhonagiri V."/>
            <person name="Zhang X."/>
            <person name="Suruliraj S."/>
            <person name="Warren W."/>
            <person name="Chinwalla A."/>
            <person name="Mardis E.R."/>
            <person name="Wilson R.K."/>
        </authorList>
    </citation>
    <scope>NUCLEOTIDE SEQUENCE [LARGE SCALE GENOMIC DNA]</scope>
    <source>
        <strain evidence="1 2">F0432</strain>
    </source>
</reference>
<evidence type="ECO:0000313" key="2">
    <source>
        <dbReference type="Proteomes" id="UP000004750"/>
    </source>
</evidence>